<dbReference type="RefSeq" id="YP_009165720.1">
    <property type="nucleotide sequence ID" value="NC_027923.1"/>
</dbReference>
<dbReference type="KEGG" id="vg:26040107"/>
<evidence type="ECO:0000313" key="1">
    <source>
        <dbReference type="EMBL" id="AKN80605.1"/>
    </source>
</evidence>
<accession>A0A0M3WP76</accession>
<reference evidence="1 2" key="1">
    <citation type="journal article" date="2016" name="Sci. Rep.">
        <title>Genome sequence of Perigonia lusca single nucleopolyhedrovirus: insights into the evolution of a nucleotide metabolism enzyme in the family Baculoviridae.</title>
        <authorList>
            <person name="Ardisson-Araujo D.M."/>
            <person name="Lima R.N."/>
            <person name="Melo F.L."/>
            <person name="Clem R.J."/>
            <person name="Huang N."/>
            <person name="Bao S.N."/>
            <person name="Sosa-Gomez D.R."/>
            <person name="Ribeiro B.M."/>
        </authorList>
    </citation>
    <scope>NUCLEOTIDE SEQUENCE [LARGE SCALE GENOMIC DNA]</scope>
</reference>
<dbReference type="GeneID" id="26040107"/>
<proteinExistence type="predicted"/>
<dbReference type="EMBL" id="KM596836">
    <property type="protein sequence ID" value="AKN80605.1"/>
    <property type="molecule type" value="Genomic_DNA"/>
</dbReference>
<sequence>MCFYVFIQRKWNSPMILDEFHFRCMNIHSNVSKRVRNDVMLSPLDPDAD</sequence>
<name>A0A0M3WP76_9ABAC</name>
<keyword evidence="2" id="KW-1185">Reference proteome</keyword>
<dbReference type="Proteomes" id="UP000204667">
    <property type="component" value="Segment"/>
</dbReference>
<organism evidence="1 2">
    <name type="scientific">Perigonia lusca single nucleopolyhedrovirus</name>
    <dbReference type="NCBI Taxonomy" id="1675865"/>
    <lineage>
        <taxon>Viruses</taxon>
        <taxon>Viruses incertae sedis</taxon>
        <taxon>Naldaviricetes</taxon>
        <taxon>Lefavirales</taxon>
        <taxon>Baculoviridae</taxon>
        <taxon>Alphabaculovirus</taxon>
        <taxon>Alphabaculovirus peluscae</taxon>
        <taxon>Perigonia lusca nucleopolyhedrovirus</taxon>
    </lineage>
</organism>
<protein>
    <submittedName>
        <fullName evidence="1">Uncharacterized protein</fullName>
    </submittedName>
</protein>
<gene>
    <name evidence="1" type="primary">PeluOrf-120</name>
</gene>
<evidence type="ECO:0000313" key="2">
    <source>
        <dbReference type="Proteomes" id="UP000204667"/>
    </source>
</evidence>